<feature type="transmembrane region" description="Helical" evidence="7">
    <location>
        <begin position="403"/>
        <end position="425"/>
    </location>
</feature>
<feature type="transmembrane region" description="Helical" evidence="7">
    <location>
        <begin position="39"/>
        <end position="61"/>
    </location>
</feature>
<keyword evidence="5 7" id="KW-1133">Transmembrane helix</keyword>
<evidence type="ECO:0000256" key="5">
    <source>
        <dbReference type="ARBA" id="ARBA00022989"/>
    </source>
</evidence>
<dbReference type="GO" id="GO:0005886">
    <property type="term" value="C:plasma membrane"/>
    <property type="evidence" value="ECO:0007669"/>
    <property type="project" value="UniProtKB-SubCell"/>
</dbReference>
<protein>
    <submittedName>
        <fullName evidence="8">MFS transporter</fullName>
    </submittedName>
</protein>
<evidence type="ECO:0000313" key="9">
    <source>
        <dbReference type="Proteomes" id="UP000242705"/>
    </source>
</evidence>
<feature type="transmembrane region" description="Helical" evidence="7">
    <location>
        <begin position="375"/>
        <end position="397"/>
    </location>
</feature>
<reference evidence="8 9" key="1">
    <citation type="journal article" date="2014" name="BMC Genomics">
        <title>Comparison of environmental and isolate Sulfobacillus genomes reveals diverse carbon, sulfur, nitrogen, and hydrogen metabolisms.</title>
        <authorList>
            <person name="Justice N.B."/>
            <person name="Norman A."/>
            <person name="Brown C.T."/>
            <person name="Singh A."/>
            <person name="Thomas B.C."/>
            <person name="Banfield J.F."/>
        </authorList>
    </citation>
    <scope>NUCLEOTIDE SEQUENCE [LARGE SCALE GENOMIC DNA]</scope>
    <source>
        <strain evidence="8">AMDSBA5</strain>
    </source>
</reference>
<dbReference type="PANTHER" id="PTHR23513:SF6">
    <property type="entry name" value="MAJOR FACILITATOR SUPERFAMILY ASSOCIATED DOMAIN-CONTAINING PROTEIN"/>
    <property type="match status" value="1"/>
</dbReference>
<dbReference type="EMBL" id="PXYX01000060">
    <property type="protein sequence ID" value="PSR24242.1"/>
    <property type="molecule type" value="Genomic_DNA"/>
</dbReference>
<dbReference type="InterPro" id="IPR010290">
    <property type="entry name" value="TM_effector"/>
</dbReference>
<dbReference type="SUPFAM" id="SSF103473">
    <property type="entry name" value="MFS general substrate transporter"/>
    <property type="match status" value="1"/>
</dbReference>
<dbReference type="CDD" id="cd06173">
    <property type="entry name" value="MFS_MefA_like"/>
    <property type="match status" value="1"/>
</dbReference>
<evidence type="ECO:0000256" key="1">
    <source>
        <dbReference type="ARBA" id="ARBA00004651"/>
    </source>
</evidence>
<name>A0A2T2WPT8_SULTH</name>
<evidence type="ECO:0000256" key="2">
    <source>
        <dbReference type="ARBA" id="ARBA00022448"/>
    </source>
</evidence>
<proteinExistence type="predicted"/>
<keyword evidence="4 7" id="KW-0812">Transmembrane</keyword>
<comment type="subcellular location">
    <subcellularLocation>
        <location evidence="1">Cell membrane</location>
        <topology evidence="1">Multi-pass membrane protein</topology>
    </subcellularLocation>
</comment>
<evidence type="ECO:0000313" key="8">
    <source>
        <dbReference type="EMBL" id="PSR24242.1"/>
    </source>
</evidence>
<evidence type="ECO:0000256" key="7">
    <source>
        <dbReference type="SAM" id="Phobius"/>
    </source>
</evidence>
<dbReference type="AlphaFoldDB" id="A0A2T2WPT8"/>
<evidence type="ECO:0000256" key="4">
    <source>
        <dbReference type="ARBA" id="ARBA00022692"/>
    </source>
</evidence>
<feature type="transmembrane region" description="Helical" evidence="7">
    <location>
        <begin position="309"/>
        <end position="338"/>
    </location>
</feature>
<dbReference type="Gene3D" id="1.20.1250.20">
    <property type="entry name" value="MFS general substrate transporter like domains"/>
    <property type="match status" value="2"/>
</dbReference>
<accession>A0A2T2WPT8</accession>
<dbReference type="InterPro" id="IPR036259">
    <property type="entry name" value="MFS_trans_sf"/>
</dbReference>
<evidence type="ECO:0000256" key="6">
    <source>
        <dbReference type="ARBA" id="ARBA00023136"/>
    </source>
</evidence>
<keyword evidence="3" id="KW-1003">Cell membrane</keyword>
<feature type="transmembrane region" description="Helical" evidence="7">
    <location>
        <begin position="108"/>
        <end position="135"/>
    </location>
</feature>
<dbReference type="PANTHER" id="PTHR23513">
    <property type="entry name" value="INTEGRAL MEMBRANE EFFLUX PROTEIN-RELATED"/>
    <property type="match status" value="1"/>
</dbReference>
<dbReference type="Pfam" id="PF05977">
    <property type="entry name" value="MFS_3"/>
    <property type="match status" value="1"/>
</dbReference>
<dbReference type="Proteomes" id="UP000242705">
    <property type="component" value="Unassembled WGS sequence"/>
</dbReference>
<evidence type="ECO:0000256" key="3">
    <source>
        <dbReference type="ARBA" id="ARBA00022475"/>
    </source>
</evidence>
<feature type="transmembrane region" description="Helical" evidence="7">
    <location>
        <begin position="279"/>
        <end position="297"/>
    </location>
</feature>
<feature type="transmembrane region" description="Helical" evidence="7">
    <location>
        <begin position="183"/>
        <end position="209"/>
    </location>
</feature>
<sequence length="444" mass="47615">MRQAYEAFRLRLPDRMERIPLTYHLSTDRDFQKLWVGQGISLFGSLTTRLVLPFFIIYTLSATPMQVAWIRIAEIVPGMMVGLFAGVAADRWPRRQIMGMVDVVRAGLVGLIPTLFFWHCLTLGILIGLVVMLSLAQMLFDSAYDAYLPTLVPADQLITANAKLSAMGSVAEVTGFGLAGFMFAWLGGPLVLTLDALSFIVSALTLWAIRRPESGSTPMIAPERVRVDMRDGLLILWRHPMLRHVALIDGVNNIFFGLSASVYMLYISRGLHLGPVLQGVLYAVGGVASLATAGHTNRLVARLGYGRTLVFGSLLAASGTAFLPLAFGPVWALCAFIVGQQVLGDSGDTLLLVGLSSLRQVHTANAVLGRVRATWLVLTSLGMLIGIIAGGELAEIIGLKDTLFVGVGIRLGVVLLAMLGGPAIAQAGKDPQITNPASSNPPLT</sequence>
<comment type="caution">
    <text evidence="8">The sequence shown here is derived from an EMBL/GenBank/DDBJ whole genome shotgun (WGS) entry which is preliminary data.</text>
</comment>
<gene>
    <name evidence="8" type="ORF">C7B47_15340</name>
</gene>
<feature type="transmembrane region" description="Helical" evidence="7">
    <location>
        <begin position="67"/>
        <end position="87"/>
    </location>
</feature>
<organism evidence="8 9">
    <name type="scientific">Sulfobacillus thermosulfidooxidans</name>
    <dbReference type="NCBI Taxonomy" id="28034"/>
    <lineage>
        <taxon>Bacteria</taxon>
        <taxon>Bacillati</taxon>
        <taxon>Bacillota</taxon>
        <taxon>Clostridia</taxon>
        <taxon>Eubacteriales</taxon>
        <taxon>Clostridiales Family XVII. Incertae Sedis</taxon>
        <taxon>Sulfobacillus</taxon>
    </lineage>
</organism>
<keyword evidence="2" id="KW-0813">Transport</keyword>
<feature type="transmembrane region" description="Helical" evidence="7">
    <location>
        <begin position="245"/>
        <end position="267"/>
    </location>
</feature>
<keyword evidence="6 7" id="KW-0472">Membrane</keyword>